<keyword evidence="5" id="KW-1185">Reference proteome</keyword>
<dbReference type="Gene3D" id="3.20.20.10">
    <property type="entry name" value="Alanine racemase"/>
    <property type="match status" value="1"/>
</dbReference>
<dbReference type="EC" id="4.1.2.42" evidence="4"/>
<dbReference type="Pfam" id="PF01168">
    <property type="entry name" value="Ala_racemase_N"/>
    <property type="match status" value="1"/>
</dbReference>
<evidence type="ECO:0000256" key="2">
    <source>
        <dbReference type="ARBA" id="ARBA00023239"/>
    </source>
</evidence>
<reference evidence="4 5" key="1">
    <citation type="submission" date="2019-02" db="EMBL/GenBank/DDBJ databases">
        <title>Deep-cultivation of Planctomycetes and their phenomic and genomic characterization uncovers novel biology.</title>
        <authorList>
            <person name="Wiegand S."/>
            <person name="Jogler M."/>
            <person name="Boedeker C."/>
            <person name="Pinto D."/>
            <person name="Vollmers J."/>
            <person name="Rivas-Marin E."/>
            <person name="Kohn T."/>
            <person name="Peeters S.H."/>
            <person name="Heuer A."/>
            <person name="Rast P."/>
            <person name="Oberbeckmann S."/>
            <person name="Bunk B."/>
            <person name="Jeske O."/>
            <person name="Meyerdierks A."/>
            <person name="Storesund J.E."/>
            <person name="Kallscheuer N."/>
            <person name="Luecker S."/>
            <person name="Lage O.M."/>
            <person name="Pohl T."/>
            <person name="Merkel B.J."/>
            <person name="Hornburger P."/>
            <person name="Mueller R.-W."/>
            <person name="Bruemmer F."/>
            <person name="Labrenz M."/>
            <person name="Spormann A.M."/>
            <person name="Op den Camp H."/>
            <person name="Overmann J."/>
            <person name="Amann R."/>
            <person name="Jetten M.S.M."/>
            <person name="Mascher T."/>
            <person name="Medema M.H."/>
            <person name="Devos D.P."/>
            <person name="Kaster A.-K."/>
            <person name="Ovreas L."/>
            <person name="Rohde M."/>
            <person name="Galperin M.Y."/>
            <person name="Jogler C."/>
        </authorList>
    </citation>
    <scope>NUCLEOTIDE SEQUENCE [LARGE SCALE GENOMIC DNA]</scope>
    <source>
        <strain evidence="4 5">Pla85_3_4</strain>
    </source>
</reference>
<dbReference type="InterPro" id="IPR051466">
    <property type="entry name" value="D-amino_acid_metab_enzyme"/>
</dbReference>
<evidence type="ECO:0000313" key="5">
    <source>
        <dbReference type="Proteomes" id="UP000317648"/>
    </source>
</evidence>
<dbReference type="InterPro" id="IPR042208">
    <property type="entry name" value="D-ser_dehydrat-like_sf"/>
</dbReference>
<dbReference type="Proteomes" id="UP000317648">
    <property type="component" value="Chromosome"/>
</dbReference>
<dbReference type="EMBL" id="CP036433">
    <property type="protein sequence ID" value="QDU97285.1"/>
    <property type="molecule type" value="Genomic_DNA"/>
</dbReference>
<dbReference type="PANTHER" id="PTHR28004:SF2">
    <property type="entry name" value="D-SERINE DEHYDRATASE"/>
    <property type="match status" value="1"/>
</dbReference>
<organism evidence="4 5">
    <name type="scientific">Lignipirellula cremea</name>
    <dbReference type="NCBI Taxonomy" id="2528010"/>
    <lineage>
        <taxon>Bacteria</taxon>
        <taxon>Pseudomonadati</taxon>
        <taxon>Planctomycetota</taxon>
        <taxon>Planctomycetia</taxon>
        <taxon>Pirellulales</taxon>
        <taxon>Pirellulaceae</taxon>
        <taxon>Lignipirellula</taxon>
    </lineage>
</organism>
<dbReference type="Pfam" id="PF14031">
    <property type="entry name" value="D-ser_dehydrat"/>
    <property type="match status" value="1"/>
</dbReference>
<evidence type="ECO:0000259" key="3">
    <source>
        <dbReference type="SMART" id="SM01119"/>
    </source>
</evidence>
<dbReference type="OrthoDB" id="9788869at2"/>
<dbReference type="InterPro" id="IPR001608">
    <property type="entry name" value="Ala_racemase_N"/>
</dbReference>
<dbReference type="CDD" id="cd06821">
    <property type="entry name" value="PLPDE_III_D-TA"/>
    <property type="match status" value="1"/>
</dbReference>
<keyword evidence="2 4" id="KW-0456">Lyase</keyword>
<dbReference type="GO" id="GO:0043876">
    <property type="term" value="F:D-threonine aldolase activity"/>
    <property type="evidence" value="ECO:0007669"/>
    <property type="project" value="UniProtKB-EC"/>
</dbReference>
<protein>
    <submittedName>
        <fullName evidence="4">D-threonine aldolase</fullName>
        <ecNumber evidence="4">4.1.2.42</ecNumber>
    </submittedName>
</protein>
<evidence type="ECO:0000313" key="4">
    <source>
        <dbReference type="EMBL" id="QDU97285.1"/>
    </source>
</evidence>
<accession>A0A518DZP2</accession>
<dbReference type="SUPFAM" id="SSF51419">
    <property type="entry name" value="PLP-binding barrel"/>
    <property type="match status" value="1"/>
</dbReference>
<dbReference type="PANTHER" id="PTHR28004">
    <property type="entry name" value="ZGC:162816-RELATED"/>
    <property type="match status" value="1"/>
</dbReference>
<dbReference type="SMART" id="SM01119">
    <property type="entry name" value="D-ser_dehydrat"/>
    <property type="match status" value="1"/>
</dbReference>
<dbReference type="AlphaFoldDB" id="A0A518DZP2"/>
<dbReference type="Gene3D" id="2.40.37.20">
    <property type="entry name" value="D-serine dehydratase-like domain"/>
    <property type="match status" value="1"/>
</dbReference>
<comment type="similarity">
    <text evidence="1">Belongs to the DSD1 family.</text>
</comment>
<dbReference type="GO" id="GO:0036088">
    <property type="term" value="P:D-serine catabolic process"/>
    <property type="evidence" value="ECO:0007669"/>
    <property type="project" value="TreeGrafter"/>
</dbReference>
<dbReference type="RefSeq" id="WP_145056072.1">
    <property type="nucleotide sequence ID" value="NZ_CP036433.1"/>
</dbReference>
<gene>
    <name evidence="4" type="ORF">Pla8534_51310</name>
</gene>
<evidence type="ECO:0000256" key="1">
    <source>
        <dbReference type="ARBA" id="ARBA00005323"/>
    </source>
</evidence>
<dbReference type="KEGG" id="lcre:Pla8534_51310"/>
<sequence length="380" mass="41079">MATTSSPGITTENYAIDDISDLLSPSLVLFREGIEHNLDQMIAVTGSVERLRPHCKTHKMAKVIELALARGITKHKCATIAEAEMLAAAGARDIFLAYNLVGPNIGRAIALLEQYDGLKLMATVDHERPLAELSRALVAAGRSMELLLDINTGMGRTGILPGPAALPLYQSLSHTPGVEPGGLHVYDGHNQQQVLAERKEAVMAVWDAANAFRQTLLQQGLPVPRVVAGGSGSFPIFAAINEPTLEVSPGTVIFYDAGYTHRFPELKFVPAAVLLTRVISKPGPNRITLDLGNKAVASDPPFGKRLFFPDLPTAREVIHSEEHLVLETDEPLDLTPGDALVAIPMHICPTSALHKEAYVVSHGKLVDRWEVTARNRCLTV</sequence>
<feature type="domain" description="D-serine dehydratase-like" evidence="3">
    <location>
        <begin position="271"/>
        <end position="361"/>
    </location>
</feature>
<dbReference type="InterPro" id="IPR026956">
    <property type="entry name" value="D-ser_dehydrat-like_dom"/>
</dbReference>
<dbReference type="GO" id="GO:0008721">
    <property type="term" value="F:D-serine ammonia-lyase activity"/>
    <property type="evidence" value="ECO:0007669"/>
    <property type="project" value="TreeGrafter"/>
</dbReference>
<proteinExistence type="inferred from homology"/>
<name>A0A518DZP2_9BACT</name>
<dbReference type="InterPro" id="IPR029066">
    <property type="entry name" value="PLP-binding_barrel"/>
</dbReference>